<reference evidence="1" key="2">
    <citation type="journal article" date="2015" name="Fish Shellfish Immunol.">
        <title>Early steps in the European eel (Anguilla anguilla)-Vibrio vulnificus interaction in the gills: Role of the RtxA13 toxin.</title>
        <authorList>
            <person name="Callol A."/>
            <person name="Pajuelo D."/>
            <person name="Ebbesson L."/>
            <person name="Teles M."/>
            <person name="MacKenzie S."/>
            <person name="Amaro C."/>
        </authorList>
    </citation>
    <scope>NUCLEOTIDE SEQUENCE</scope>
</reference>
<reference evidence="1" key="1">
    <citation type="submission" date="2014-11" db="EMBL/GenBank/DDBJ databases">
        <authorList>
            <person name="Amaro Gonzalez C."/>
        </authorList>
    </citation>
    <scope>NUCLEOTIDE SEQUENCE</scope>
</reference>
<name>A0A0E9U1H0_ANGAN</name>
<sequence>MKESQLWGPSL</sequence>
<evidence type="ECO:0000313" key="1">
    <source>
        <dbReference type="EMBL" id="JAH58803.1"/>
    </source>
</evidence>
<organism evidence="1">
    <name type="scientific">Anguilla anguilla</name>
    <name type="common">European freshwater eel</name>
    <name type="synonym">Muraena anguilla</name>
    <dbReference type="NCBI Taxonomy" id="7936"/>
    <lineage>
        <taxon>Eukaryota</taxon>
        <taxon>Metazoa</taxon>
        <taxon>Chordata</taxon>
        <taxon>Craniata</taxon>
        <taxon>Vertebrata</taxon>
        <taxon>Euteleostomi</taxon>
        <taxon>Actinopterygii</taxon>
        <taxon>Neopterygii</taxon>
        <taxon>Teleostei</taxon>
        <taxon>Anguilliformes</taxon>
        <taxon>Anguillidae</taxon>
        <taxon>Anguilla</taxon>
    </lineage>
</organism>
<dbReference type="EMBL" id="GBXM01049774">
    <property type="protein sequence ID" value="JAH58803.1"/>
    <property type="molecule type" value="Transcribed_RNA"/>
</dbReference>
<protein>
    <submittedName>
        <fullName evidence="1">Uncharacterized protein</fullName>
    </submittedName>
</protein>
<accession>A0A0E9U1H0</accession>
<proteinExistence type="predicted"/>